<comment type="caution">
    <text evidence="2">The sequence shown here is derived from an EMBL/GenBank/DDBJ whole genome shotgun (WGS) entry which is preliminary data.</text>
</comment>
<protein>
    <submittedName>
        <fullName evidence="2">Uncharacterized protein</fullName>
    </submittedName>
</protein>
<evidence type="ECO:0000313" key="3">
    <source>
        <dbReference type="Proteomes" id="UP000036987"/>
    </source>
</evidence>
<dbReference type="EMBL" id="LFYR01000655">
    <property type="protein sequence ID" value="KMZ71832.1"/>
    <property type="molecule type" value="Genomic_DNA"/>
</dbReference>
<dbReference type="Proteomes" id="UP000036987">
    <property type="component" value="Unassembled WGS sequence"/>
</dbReference>
<sequence length="80" mass="8797">MGTSFELGDGRNGDRQSNSTDIVVDIAGGNSDRSCVPTGRDEYGSQTIQAKKNREMLQRRRNDHQKMDPGAGDVIKDLKT</sequence>
<gene>
    <name evidence="2" type="ORF">ZOSMA_174G00280</name>
</gene>
<feature type="compositionally biased region" description="Basic and acidic residues" evidence="1">
    <location>
        <begin position="52"/>
        <end position="67"/>
    </location>
</feature>
<feature type="region of interest" description="Disordered" evidence="1">
    <location>
        <begin position="25"/>
        <end position="80"/>
    </location>
</feature>
<evidence type="ECO:0000313" key="2">
    <source>
        <dbReference type="EMBL" id="KMZ71832.1"/>
    </source>
</evidence>
<keyword evidence="3" id="KW-1185">Reference proteome</keyword>
<proteinExistence type="predicted"/>
<reference evidence="3" key="1">
    <citation type="journal article" date="2016" name="Nature">
        <title>The genome of the seagrass Zostera marina reveals angiosperm adaptation to the sea.</title>
        <authorList>
            <person name="Olsen J.L."/>
            <person name="Rouze P."/>
            <person name="Verhelst B."/>
            <person name="Lin Y.-C."/>
            <person name="Bayer T."/>
            <person name="Collen J."/>
            <person name="Dattolo E."/>
            <person name="De Paoli E."/>
            <person name="Dittami S."/>
            <person name="Maumus F."/>
            <person name="Michel G."/>
            <person name="Kersting A."/>
            <person name="Lauritano C."/>
            <person name="Lohaus R."/>
            <person name="Toepel M."/>
            <person name="Tonon T."/>
            <person name="Vanneste K."/>
            <person name="Amirebrahimi M."/>
            <person name="Brakel J."/>
            <person name="Bostroem C."/>
            <person name="Chovatia M."/>
            <person name="Grimwood J."/>
            <person name="Jenkins J.W."/>
            <person name="Jueterbock A."/>
            <person name="Mraz A."/>
            <person name="Stam W.T."/>
            <person name="Tice H."/>
            <person name="Bornberg-Bauer E."/>
            <person name="Green P.J."/>
            <person name="Pearson G.A."/>
            <person name="Procaccini G."/>
            <person name="Duarte C.M."/>
            <person name="Schmutz J."/>
            <person name="Reusch T.B.H."/>
            <person name="Van de Peer Y."/>
        </authorList>
    </citation>
    <scope>NUCLEOTIDE SEQUENCE [LARGE SCALE GENOMIC DNA]</scope>
    <source>
        <strain evidence="3">cv. Finnish</strain>
    </source>
</reference>
<dbReference type="AlphaFoldDB" id="A0A0K9PUA2"/>
<name>A0A0K9PUA2_ZOSMR</name>
<organism evidence="2 3">
    <name type="scientific">Zostera marina</name>
    <name type="common">Eelgrass</name>
    <dbReference type="NCBI Taxonomy" id="29655"/>
    <lineage>
        <taxon>Eukaryota</taxon>
        <taxon>Viridiplantae</taxon>
        <taxon>Streptophyta</taxon>
        <taxon>Embryophyta</taxon>
        <taxon>Tracheophyta</taxon>
        <taxon>Spermatophyta</taxon>
        <taxon>Magnoliopsida</taxon>
        <taxon>Liliopsida</taxon>
        <taxon>Zosteraceae</taxon>
        <taxon>Zostera</taxon>
    </lineage>
</organism>
<feature type="region of interest" description="Disordered" evidence="1">
    <location>
        <begin position="1"/>
        <end position="20"/>
    </location>
</feature>
<accession>A0A0K9PUA2</accession>
<evidence type="ECO:0000256" key="1">
    <source>
        <dbReference type="SAM" id="MobiDB-lite"/>
    </source>
</evidence>